<comment type="subcellular location">
    <subcellularLocation>
        <location evidence="1">Mitochondrion</location>
    </subcellularLocation>
</comment>
<evidence type="ECO:0000313" key="5">
    <source>
        <dbReference type="EMBL" id="CAD8780608.1"/>
    </source>
</evidence>
<keyword evidence="4" id="KW-0663">Pyridoxal phosphate</keyword>
<keyword evidence="3" id="KW-0808">Transferase</keyword>
<dbReference type="GO" id="GO:0004141">
    <property type="term" value="F:dethiobiotin synthase activity"/>
    <property type="evidence" value="ECO:0007669"/>
    <property type="project" value="TreeGrafter"/>
</dbReference>
<dbReference type="PANTHER" id="PTHR42684">
    <property type="entry name" value="ADENOSYLMETHIONINE-8-AMINO-7-OXONONANOATE AMINOTRANSFERASE"/>
    <property type="match status" value="1"/>
</dbReference>
<reference evidence="5" key="1">
    <citation type="submission" date="2021-01" db="EMBL/GenBank/DDBJ databases">
        <authorList>
            <person name="Corre E."/>
            <person name="Pelletier E."/>
            <person name="Niang G."/>
            <person name="Scheremetjew M."/>
            <person name="Finn R."/>
            <person name="Kale V."/>
            <person name="Holt S."/>
            <person name="Cochrane G."/>
            <person name="Meng A."/>
            <person name="Brown T."/>
            <person name="Cohen L."/>
        </authorList>
    </citation>
    <scope>NUCLEOTIDE SEQUENCE</scope>
    <source>
        <strain evidence="5">CCMP443</strain>
    </source>
</reference>
<proteinExistence type="predicted"/>
<sequence length="215" mass="23136">MLLVDPLYQHVLARECRDQGVPVVLDEVFSGIWRLGRIAAAKIPQITPDVACFAKLLTGGTVPLAVTLATEGVYDAFLGDTKAEALLHGHSYTAHAIGCQAGVAALDAYKDTRLNANFRGEQEPLAEQWDPAQMAHISRLPRVKRCVHLGTVAVVEVKSEGTGYEAKGALEIVRKLRPEGVAARPLGNVVYLMATPTTTPETCKVLLDKLTALLT</sequence>
<dbReference type="InterPro" id="IPR005814">
    <property type="entry name" value="Aminotrans_3"/>
</dbReference>
<name>A0A7S0VEJ0_9CRYP</name>
<dbReference type="GO" id="GO:0005739">
    <property type="term" value="C:mitochondrion"/>
    <property type="evidence" value="ECO:0007669"/>
    <property type="project" value="UniProtKB-SubCell"/>
</dbReference>
<dbReference type="Pfam" id="PF00202">
    <property type="entry name" value="Aminotran_3"/>
    <property type="match status" value="1"/>
</dbReference>
<dbReference type="InterPro" id="IPR015422">
    <property type="entry name" value="PyrdxlP-dep_Trfase_small"/>
</dbReference>
<dbReference type="EMBL" id="HBFN01003391">
    <property type="protein sequence ID" value="CAD8780608.1"/>
    <property type="molecule type" value="Transcribed_RNA"/>
</dbReference>
<accession>A0A7S0VEJ0</accession>
<dbReference type="PROSITE" id="PS00600">
    <property type="entry name" value="AA_TRANSFER_CLASS_3"/>
    <property type="match status" value="1"/>
</dbReference>
<dbReference type="InterPro" id="IPR015424">
    <property type="entry name" value="PyrdxlP-dep_Trfase"/>
</dbReference>
<dbReference type="PANTHER" id="PTHR42684:SF3">
    <property type="entry name" value="ADENOSYLMETHIONINE-8-AMINO-7-OXONONANOATE AMINOTRANSFERASE"/>
    <property type="match status" value="1"/>
</dbReference>
<dbReference type="InterPro" id="IPR049704">
    <property type="entry name" value="Aminotrans_3_PPA_site"/>
</dbReference>
<protein>
    <submittedName>
        <fullName evidence="5">Uncharacterized protein</fullName>
    </submittedName>
</protein>
<keyword evidence="2" id="KW-0032">Aminotransferase</keyword>
<dbReference type="Gene3D" id="3.40.640.10">
    <property type="entry name" value="Type I PLP-dependent aspartate aminotransferase-like (Major domain)"/>
    <property type="match status" value="1"/>
</dbReference>
<gene>
    <name evidence="5" type="ORF">HTEP1355_LOCUS2045</name>
</gene>
<dbReference type="GO" id="GO:0009102">
    <property type="term" value="P:biotin biosynthetic process"/>
    <property type="evidence" value="ECO:0007669"/>
    <property type="project" value="TreeGrafter"/>
</dbReference>
<evidence type="ECO:0000256" key="4">
    <source>
        <dbReference type="ARBA" id="ARBA00022898"/>
    </source>
</evidence>
<dbReference type="Gene3D" id="3.90.1150.10">
    <property type="entry name" value="Aspartate Aminotransferase, domain 1"/>
    <property type="match status" value="1"/>
</dbReference>
<dbReference type="GO" id="GO:0030170">
    <property type="term" value="F:pyridoxal phosphate binding"/>
    <property type="evidence" value="ECO:0007669"/>
    <property type="project" value="InterPro"/>
</dbReference>
<dbReference type="InterPro" id="IPR015421">
    <property type="entry name" value="PyrdxlP-dep_Trfase_major"/>
</dbReference>
<dbReference type="AlphaFoldDB" id="A0A7S0VEJ0"/>
<evidence type="ECO:0000256" key="1">
    <source>
        <dbReference type="ARBA" id="ARBA00004173"/>
    </source>
</evidence>
<organism evidence="5">
    <name type="scientific">Hemiselmis tepida</name>
    <dbReference type="NCBI Taxonomy" id="464990"/>
    <lineage>
        <taxon>Eukaryota</taxon>
        <taxon>Cryptophyceae</taxon>
        <taxon>Cryptomonadales</taxon>
        <taxon>Hemiselmidaceae</taxon>
        <taxon>Hemiselmis</taxon>
    </lineage>
</organism>
<evidence type="ECO:0000256" key="3">
    <source>
        <dbReference type="ARBA" id="ARBA00022679"/>
    </source>
</evidence>
<dbReference type="SUPFAM" id="SSF53383">
    <property type="entry name" value="PLP-dependent transferases"/>
    <property type="match status" value="1"/>
</dbReference>
<evidence type="ECO:0000256" key="2">
    <source>
        <dbReference type="ARBA" id="ARBA00022576"/>
    </source>
</evidence>
<dbReference type="GO" id="GO:0004015">
    <property type="term" value="F:adenosylmethionine-8-amino-7-oxononanoate transaminase activity"/>
    <property type="evidence" value="ECO:0007669"/>
    <property type="project" value="TreeGrafter"/>
</dbReference>